<dbReference type="Proteomes" id="UP000054007">
    <property type="component" value="Unassembled WGS sequence"/>
</dbReference>
<evidence type="ECO:0000313" key="6">
    <source>
        <dbReference type="Proteomes" id="UP000054007"/>
    </source>
</evidence>
<evidence type="ECO:0000313" key="5">
    <source>
        <dbReference type="EMBL" id="KIY69850.1"/>
    </source>
</evidence>
<evidence type="ECO:0000259" key="4">
    <source>
        <dbReference type="PROSITE" id="PS50048"/>
    </source>
</evidence>
<dbReference type="InterPro" id="IPR007219">
    <property type="entry name" value="XnlR_reg_dom"/>
</dbReference>
<dbReference type="SUPFAM" id="SSF57701">
    <property type="entry name" value="Zn2/Cys6 DNA-binding domain"/>
    <property type="match status" value="1"/>
</dbReference>
<dbReference type="InterPro" id="IPR020448">
    <property type="entry name" value="Maltose_ferment_reg_DNA-bd"/>
</dbReference>
<dbReference type="PROSITE" id="PS50048">
    <property type="entry name" value="ZN2_CY6_FUNGAL_2"/>
    <property type="match status" value="1"/>
</dbReference>
<feature type="region of interest" description="Disordered" evidence="3">
    <location>
        <begin position="645"/>
        <end position="704"/>
    </location>
</feature>
<dbReference type="InterPro" id="IPR001138">
    <property type="entry name" value="Zn2Cys6_DnaBD"/>
</dbReference>
<dbReference type="EMBL" id="KN880477">
    <property type="protein sequence ID" value="KIY69850.1"/>
    <property type="molecule type" value="Genomic_DNA"/>
</dbReference>
<dbReference type="GO" id="GO:0003677">
    <property type="term" value="F:DNA binding"/>
    <property type="evidence" value="ECO:0007669"/>
    <property type="project" value="InterPro"/>
</dbReference>
<accession>A0A0D7BHZ8</accession>
<keyword evidence="6" id="KW-1185">Reference proteome</keyword>
<evidence type="ECO:0000256" key="3">
    <source>
        <dbReference type="SAM" id="MobiDB-lite"/>
    </source>
</evidence>
<keyword evidence="1" id="KW-0479">Metal-binding</keyword>
<dbReference type="STRING" id="1314674.A0A0D7BHZ8"/>
<dbReference type="AlphaFoldDB" id="A0A0D7BHZ8"/>
<keyword evidence="2" id="KW-0539">Nucleus</keyword>
<evidence type="ECO:0000256" key="2">
    <source>
        <dbReference type="ARBA" id="ARBA00023242"/>
    </source>
</evidence>
<proteinExistence type="predicted"/>
<dbReference type="Pfam" id="PF00172">
    <property type="entry name" value="Zn_clus"/>
    <property type="match status" value="1"/>
</dbReference>
<dbReference type="PROSITE" id="PS00463">
    <property type="entry name" value="ZN2_CY6_FUNGAL_1"/>
    <property type="match status" value="1"/>
</dbReference>
<dbReference type="OrthoDB" id="4456959at2759"/>
<dbReference type="Pfam" id="PF04082">
    <property type="entry name" value="Fungal_trans"/>
    <property type="match status" value="1"/>
</dbReference>
<name>A0A0D7BHZ8_9AGAR</name>
<organism evidence="5 6">
    <name type="scientific">Cylindrobasidium torrendii FP15055 ss-10</name>
    <dbReference type="NCBI Taxonomy" id="1314674"/>
    <lineage>
        <taxon>Eukaryota</taxon>
        <taxon>Fungi</taxon>
        <taxon>Dikarya</taxon>
        <taxon>Basidiomycota</taxon>
        <taxon>Agaricomycotina</taxon>
        <taxon>Agaricomycetes</taxon>
        <taxon>Agaricomycetidae</taxon>
        <taxon>Agaricales</taxon>
        <taxon>Marasmiineae</taxon>
        <taxon>Physalacriaceae</taxon>
        <taxon>Cylindrobasidium</taxon>
    </lineage>
</organism>
<dbReference type="SMART" id="SM00906">
    <property type="entry name" value="Fungal_trans"/>
    <property type="match status" value="1"/>
</dbReference>
<dbReference type="PANTHER" id="PTHR46910:SF38">
    <property type="entry name" value="ZN(2)-C6 FUNGAL-TYPE DOMAIN-CONTAINING PROTEIN"/>
    <property type="match status" value="1"/>
</dbReference>
<dbReference type="GO" id="GO:0005634">
    <property type="term" value="C:nucleus"/>
    <property type="evidence" value="ECO:0007669"/>
    <property type="project" value="InterPro"/>
</dbReference>
<sequence length="844" mass="93649">MSSDGEDNETKKRRVQRACDLCRRKKVKCDGLQIGSGRKCSNCAAYSLECTYQEAAKKRGPPKAYIESLENRINKMDGLLRALMPDTDFTKELGSLPNKETWTIENTHRNIPDIVRSVTSAPGHKCHTADRLALDSASASAEEERLLEEELQHLTLEDNLDLNASTQAQGYRFFGKSSGAQLVKTALDLKMTYAGLHASQLPTVQNRPAFWAKLPWEQSDDAGRASPYTFPPADLLHALIELYFTKINFLLPLLHRPTFEKQLAAGMHLTDDIFGAVVLLVCACASRYSDDPRVLLEGETSLHSSGWKWFTQVPLVRKSLFNPPTVFELQVYCLLTEFLSGSSAPQASWTLVGVGIRLAQDVGAHRRKKTNEMTVDSELWKRAFWVLVAMDRLISAQLGRPCAIMDEDIDIEFPAECDDEYWEHPDPKQAFKQPAGIPSVLSYFITLLKLYQLLSFCLRTIYSLNKSKILLGIVGEHWEKHIVAELDSALNKWVDLIPDHLRWDPNRENLVFFQQSSILYITYYHLQILVHRPFIPTPRNPSPLSFPSLAICTNAARSMSHVVDRQSRRTQLQPSSVISVFAAGVVLTFNIWGGQRSGVVIDTSKQMGDVEKIMNALQTLENRWHVTGRLWDILYELACAGDLPLPKGKRSNKREREENDGGTDSADSADKVEMHGPRKVAGSKRVASSTYRTEQNVFQTPTPPDMLLPLPTSSHDLGRIPLHGQFGFGSGLMDGAGGTSLPGWIDPTSSLPVQDFSNFGDQFSYTHMGQAAGNTTGGGVMFAGMDNGVFTGMEPDPTRGVDPAGGGAAIGDTLEMWSSAPSGFEIDDWGTYLTIVSEPNPRPA</sequence>
<dbReference type="CDD" id="cd12148">
    <property type="entry name" value="fungal_TF_MHR"/>
    <property type="match status" value="1"/>
</dbReference>
<dbReference type="InterPro" id="IPR050987">
    <property type="entry name" value="AtrR-like"/>
</dbReference>
<dbReference type="PRINTS" id="PR00054">
    <property type="entry name" value="FUNGALZNCYS"/>
</dbReference>
<dbReference type="InterPro" id="IPR036864">
    <property type="entry name" value="Zn2-C6_fun-type_DNA-bd_sf"/>
</dbReference>
<dbReference type="PANTHER" id="PTHR46910">
    <property type="entry name" value="TRANSCRIPTION FACTOR PDR1"/>
    <property type="match status" value="1"/>
</dbReference>
<feature type="compositionally biased region" description="Polar residues" evidence="3">
    <location>
        <begin position="686"/>
        <end position="699"/>
    </location>
</feature>
<dbReference type="SMART" id="SM00066">
    <property type="entry name" value="GAL4"/>
    <property type="match status" value="1"/>
</dbReference>
<dbReference type="CDD" id="cd00067">
    <property type="entry name" value="GAL4"/>
    <property type="match status" value="1"/>
</dbReference>
<reference evidence="5 6" key="1">
    <citation type="journal article" date="2015" name="Fungal Genet. Biol.">
        <title>Evolution of novel wood decay mechanisms in Agaricales revealed by the genome sequences of Fistulina hepatica and Cylindrobasidium torrendii.</title>
        <authorList>
            <person name="Floudas D."/>
            <person name="Held B.W."/>
            <person name="Riley R."/>
            <person name="Nagy L.G."/>
            <person name="Koehler G."/>
            <person name="Ransdell A.S."/>
            <person name="Younus H."/>
            <person name="Chow J."/>
            <person name="Chiniquy J."/>
            <person name="Lipzen A."/>
            <person name="Tritt A."/>
            <person name="Sun H."/>
            <person name="Haridas S."/>
            <person name="LaButti K."/>
            <person name="Ohm R.A."/>
            <person name="Kues U."/>
            <person name="Blanchette R.A."/>
            <person name="Grigoriev I.V."/>
            <person name="Minto R.E."/>
            <person name="Hibbett D.S."/>
        </authorList>
    </citation>
    <scope>NUCLEOTIDE SEQUENCE [LARGE SCALE GENOMIC DNA]</scope>
    <source>
        <strain evidence="5 6">FP15055 ss-10</strain>
    </source>
</reference>
<feature type="domain" description="Zn(2)-C6 fungal-type" evidence="4">
    <location>
        <begin position="18"/>
        <end position="52"/>
    </location>
</feature>
<dbReference type="Gene3D" id="4.10.240.10">
    <property type="entry name" value="Zn(2)-C6 fungal-type DNA-binding domain"/>
    <property type="match status" value="1"/>
</dbReference>
<dbReference type="GO" id="GO:0008270">
    <property type="term" value="F:zinc ion binding"/>
    <property type="evidence" value="ECO:0007669"/>
    <property type="project" value="InterPro"/>
</dbReference>
<gene>
    <name evidence="5" type="ORF">CYLTODRAFT_420291</name>
</gene>
<dbReference type="GO" id="GO:0006351">
    <property type="term" value="P:DNA-templated transcription"/>
    <property type="evidence" value="ECO:0007669"/>
    <property type="project" value="InterPro"/>
</dbReference>
<dbReference type="GO" id="GO:0000981">
    <property type="term" value="F:DNA-binding transcription factor activity, RNA polymerase II-specific"/>
    <property type="evidence" value="ECO:0007669"/>
    <property type="project" value="InterPro"/>
</dbReference>
<protein>
    <recommendedName>
        <fullName evidence="4">Zn(2)-C6 fungal-type domain-containing protein</fullName>
    </recommendedName>
</protein>
<evidence type="ECO:0000256" key="1">
    <source>
        <dbReference type="ARBA" id="ARBA00022723"/>
    </source>
</evidence>